<dbReference type="GO" id="GO:0035099">
    <property type="term" value="P:hemocyte migration"/>
    <property type="evidence" value="ECO:0007669"/>
    <property type="project" value="UniProtKB-ARBA"/>
</dbReference>
<dbReference type="GO" id="GO:0035006">
    <property type="term" value="P:melanization defense response"/>
    <property type="evidence" value="ECO:0007669"/>
    <property type="project" value="UniProtKB-ARBA"/>
</dbReference>
<dbReference type="Pfam" id="PF00071">
    <property type="entry name" value="Ras"/>
    <property type="match status" value="1"/>
</dbReference>
<proteinExistence type="predicted"/>
<dbReference type="SMART" id="SM00173">
    <property type="entry name" value="RAS"/>
    <property type="match status" value="1"/>
</dbReference>
<dbReference type="GO" id="GO:0007264">
    <property type="term" value="P:small GTPase-mediated signal transduction"/>
    <property type="evidence" value="ECO:0007669"/>
    <property type="project" value="InterPro"/>
</dbReference>
<dbReference type="AlphaFoldDB" id="A0AAW1ISS1"/>
<keyword evidence="4" id="KW-1185">Reference proteome</keyword>
<dbReference type="GO" id="GO:0022412">
    <property type="term" value="P:cellular process involved in reproduction in multicellular organism"/>
    <property type="evidence" value="ECO:0007669"/>
    <property type="project" value="UniProtKB-ARBA"/>
</dbReference>
<dbReference type="PRINTS" id="PR00449">
    <property type="entry name" value="RASTRNSFRMNG"/>
</dbReference>
<dbReference type="GO" id="GO:0001667">
    <property type="term" value="P:ameboidal-type cell migration"/>
    <property type="evidence" value="ECO:0007669"/>
    <property type="project" value="UniProtKB-ARBA"/>
</dbReference>
<dbReference type="PROSITE" id="PS51419">
    <property type="entry name" value="RAB"/>
    <property type="match status" value="1"/>
</dbReference>
<dbReference type="InterPro" id="IPR027417">
    <property type="entry name" value="P-loop_NTPase"/>
</dbReference>
<dbReference type="SMART" id="SM00174">
    <property type="entry name" value="RHO"/>
    <property type="match status" value="1"/>
</dbReference>
<accession>A0AAW1ISS1</accession>
<dbReference type="Gene3D" id="3.40.50.300">
    <property type="entry name" value="P-loop containing nucleotide triphosphate hydrolases"/>
    <property type="match status" value="1"/>
</dbReference>
<dbReference type="PROSITE" id="PS51421">
    <property type="entry name" value="RAS"/>
    <property type="match status" value="1"/>
</dbReference>
<dbReference type="InterPro" id="IPR003578">
    <property type="entry name" value="Small_GTPase_Rho"/>
</dbReference>
<gene>
    <name evidence="3" type="ORF">QE152_g35032</name>
</gene>
<dbReference type="GO" id="GO:0005525">
    <property type="term" value="F:GTP binding"/>
    <property type="evidence" value="ECO:0007669"/>
    <property type="project" value="UniProtKB-KW"/>
</dbReference>
<comment type="caution">
    <text evidence="3">The sequence shown here is derived from an EMBL/GenBank/DDBJ whole genome shotgun (WGS) entry which is preliminary data.</text>
</comment>
<sequence length="107" mass="11974">MTSNCFLICFAVDSRTSFENISHVWIKDVRKANRKASIILVGTKSDLRKTLSETISKEEILKLVKDIKASGYVECSAFTKDGVDDVFNEAVRVAAKNIDRTNRCVIS</sequence>
<keyword evidence="1" id="KW-0547">Nucleotide-binding</keyword>
<dbReference type="InterPro" id="IPR001806">
    <property type="entry name" value="Small_GTPase"/>
</dbReference>
<keyword evidence="2" id="KW-0342">GTP-binding</keyword>
<dbReference type="PANTHER" id="PTHR24072">
    <property type="entry name" value="RHO FAMILY GTPASE"/>
    <property type="match status" value="1"/>
</dbReference>
<dbReference type="EMBL" id="JASPKY010000574">
    <property type="protein sequence ID" value="KAK9692647.1"/>
    <property type="molecule type" value="Genomic_DNA"/>
</dbReference>
<reference evidence="3 4" key="1">
    <citation type="journal article" date="2024" name="BMC Genomics">
        <title>De novo assembly and annotation of Popillia japonica's genome with initial clues to its potential as an invasive pest.</title>
        <authorList>
            <person name="Cucini C."/>
            <person name="Boschi S."/>
            <person name="Funari R."/>
            <person name="Cardaioli E."/>
            <person name="Iannotti N."/>
            <person name="Marturano G."/>
            <person name="Paoli F."/>
            <person name="Bruttini M."/>
            <person name="Carapelli A."/>
            <person name="Frati F."/>
            <person name="Nardi F."/>
        </authorList>
    </citation>
    <scope>NUCLEOTIDE SEQUENCE [LARGE SCALE GENOMIC DNA]</scope>
    <source>
        <strain evidence="3">DMR45628</strain>
    </source>
</reference>
<dbReference type="SUPFAM" id="SSF52540">
    <property type="entry name" value="P-loop containing nucleoside triphosphate hydrolases"/>
    <property type="match status" value="1"/>
</dbReference>
<protein>
    <submittedName>
        <fullName evidence="3">Ras family</fullName>
    </submittedName>
</protein>
<evidence type="ECO:0000313" key="3">
    <source>
        <dbReference type="EMBL" id="KAK9692647.1"/>
    </source>
</evidence>
<evidence type="ECO:0000313" key="4">
    <source>
        <dbReference type="Proteomes" id="UP001458880"/>
    </source>
</evidence>
<organism evidence="3 4">
    <name type="scientific">Popillia japonica</name>
    <name type="common">Japanese beetle</name>
    <dbReference type="NCBI Taxonomy" id="7064"/>
    <lineage>
        <taxon>Eukaryota</taxon>
        <taxon>Metazoa</taxon>
        <taxon>Ecdysozoa</taxon>
        <taxon>Arthropoda</taxon>
        <taxon>Hexapoda</taxon>
        <taxon>Insecta</taxon>
        <taxon>Pterygota</taxon>
        <taxon>Neoptera</taxon>
        <taxon>Endopterygota</taxon>
        <taxon>Coleoptera</taxon>
        <taxon>Polyphaga</taxon>
        <taxon>Scarabaeiformia</taxon>
        <taxon>Scarabaeidae</taxon>
        <taxon>Rutelinae</taxon>
        <taxon>Popillia</taxon>
    </lineage>
</organism>
<dbReference type="Proteomes" id="UP001458880">
    <property type="component" value="Unassembled WGS sequence"/>
</dbReference>
<name>A0AAW1ISS1_POPJA</name>
<dbReference type="SMART" id="SM00175">
    <property type="entry name" value="RAB"/>
    <property type="match status" value="1"/>
</dbReference>
<evidence type="ECO:0000256" key="1">
    <source>
        <dbReference type="ARBA" id="ARBA00022741"/>
    </source>
</evidence>
<dbReference type="GO" id="GO:0003006">
    <property type="term" value="P:developmental process involved in reproduction"/>
    <property type="evidence" value="ECO:0007669"/>
    <property type="project" value="UniProtKB-ARBA"/>
</dbReference>
<evidence type="ECO:0000256" key="2">
    <source>
        <dbReference type="ARBA" id="ARBA00023134"/>
    </source>
</evidence>
<dbReference type="GO" id="GO:0003924">
    <property type="term" value="F:GTPase activity"/>
    <property type="evidence" value="ECO:0007669"/>
    <property type="project" value="InterPro"/>
</dbReference>